<accession>A0A158R3H9</accession>
<dbReference type="GO" id="GO:0016020">
    <property type="term" value="C:membrane"/>
    <property type="evidence" value="ECO:0007669"/>
    <property type="project" value="InterPro"/>
</dbReference>
<dbReference type="EMBL" id="UYSL01023336">
    <property type="protein sequence ID" value="VDL82056.1"/>
    <property type="molecule type" value="Genomic_DNA"/>
</dbReference>
<dbReference type="InterPro" id="IPR006201">
    <property type="entry name" value="Neur_channel"/>
</dbReference>
<keyword evidence="1" id="KW-0812">Transmembrane</keyword>
<sequence>MAQMFPVREYVVNVRISKGVLANTTEGDGEWQTKNITVESNLTDGGDDVYQISSFVVSMKRNPSFYIVVVILPSFLINLLSILGVFLKPDEHVGNLGITLTNIMSLTFVLGILATDLPKTRVLPRIAIYVLTNLGIMIAALIVVLTLPFIRRKFIVPSVRDDNEKGEPRNDEKAAIVYSALRYGMFLLFELANLANFVVLLCP</sequence>
<dbReference type="InterPro" id="IPR036719">
    <property type="entry name" value="Neuro-gated_channel_TM_sf"/>
</dbReference>
<evidence type="ECO:0000313" key="3">
    <source>
        <dbReference type="Proteomes" id="UP000271162"/>
    </source>
</evidence>
<dbReference type="AlphaFoldDB" id="A0A158R3H9"/>
<dbReference type="InterPro" id="IPR038050">
    <property type="entry name" value="Neuro_actylchol_rec"/>
</dbReference>
<proteinExistence type="predicted"/>
<gene>
    <name evidence="2" type="ORF">NBR_LOCUS18331</name>
</gene>
<dbReference type="PANTHER" id="PTHR18945">
    <property type="entry name" value="NEUROTRANSMITTER GATED ION CHANNEL"/>
    <property type="match status" value="1"/>
</dbReference>
<dbReference type="GO" id="GO:0004888">
    <property type="term" value="F:transmembrane signaling receptor activity"/>
    <property type="evidence" value="ECO:0007669"/>
    <property type="project" value="InterPro"/>
</dbReference>
<reference evidence="2 3" key="2">
    <citation type="submission" date="2018-11" db="EMBL/GenBank/DDBJ databases">
        <authorList>
            <consortium name="Pathogen Informatics"/>
        </authorList>
    </citation>
    <scope>NUCLEOTIDE SEQUENCE [LARGE SCALE GENOMIC DNA]</scope>
</reference>
<feature type="transmembrane region" description="Helical" evidence="1">
    <location>
        <begin position="183"/>
        <end position="202"/>
    </location>
</feature>
<feature type="transmembrane region" description="Helical" evidence="1">
    <location>
        <begin position="65"/>
        <end position="87"/>
    </location>
</feature>
<dbReference type="WBParaSite" id="NBR_0001833001-mRNA-1">
    <property type="protein sequence ID" value="NBR_0001833001-mRNA-1"/>
    <property type="gene ID" value="NBR_0001833001"/>
</dbReference>
<feature type="transmembrane region" description="Helical" evidence="1">
    <location>
        <begin position="126"/>
        <end position="150"/>
    </location>
</feature>
<dbReference type="OMA" id="EPRNDEK"/>
<evidence type="ECO:0000256" key="1">
    <source>
        <dbReference type="SAM" id="Phobius"/>
    </source>
</evidence>
<dbReference type="STRING" id="27835.A0A158R3H9"/>
<dbReference type="Gene3D" id="1.20.58.390">
    <property type="entry name" value="Neurotransmitter-gated ion-channel transmembrane domain"/>
    <property type="match status" value="1"/>
</dbReference>
<dbReference type="Proteomes" id="UP000271162">
    <property type="component" value="Unassembled WGS sequence"/>
</dbReference>
<reference evidence="4" key="1">
    <citation type="submission" date="2016-04" db="UniProtKB">
        <authorList>
            <consortium name="WormBaseParasite"/>
        </authorList>
    </citation>
    <scope>IDENTIFICATION</scope>
</reference>
<keyword evidence="3" id="KW-1185">Reference proteome</keyword>
<keyword evidence="1" id="KW-0472">Membrane</keyword>
<organism evidence="4">
    <name type="scientific">Nippostrongylus brasiliensis</name>
    <name type="common">Rat hookworm</name>
    <dbReference type="NCBI Taxonomy" id="27835"/>
    <lineage>
        <taxon>Eukaryota</taxon>
        <taxon>Metazoa</taxon>
        <taxon>Ecdysozoa</taxon>
        <taxon>Nematoda</taxon>
        <taxon>Chromadorea</taxon>
        <taxon>Rhabditida</taxon>
        <taxon>Rhabditina</taxon>
        <taxon>Rhabditomorpha</taxon>
        <taxon>Strongyloidea</taxon>
        <taxon>Heligmosomidae</taxon>
        <taxon>Nippostrongylus</taxon>
    </lineage>
</organism>
<feature type="transmembrane region" description="Helical" evidence="1">
    <location>
        <begin position="93"/>
        <end position="114"/>
    </location>
</feature>
<keyword evidence="1" id="KW-1133">Transmembrane helix</keyword>
<evidence type="ECO:0000313" key="2">
    <source>
        <dbReference type="EMBL" id="VDL82056.1"/>
    </source>
</evidence>
<evidence type="ECO:0000313" key="4">
    <source>
        <dbReference type="WBParaSite" id="NBR_0001833001-mRNA-1"/>
    </source>
</evidence>
<dbReference type="SUPFAM" id="SSF90112">
    <property type="entry name" value="Neurotransmitter-gated ion-channel transmembrane pore"/>
    <property type="match status" value="1"/>
</dbReference>
<dbReference type="GO" id="GO:0005216">
    <property type="term" value="F:monoatomic ion channel activity"/>
    <property type="evidence" value="ECO:0007669"/>
    <property type="project" value="InterPro"/>
</dbReference>
<name>A0A158R3H9_NIPBR</name>
<protein>
    <submittedName>
        <fullName evidence="4">Neur_chan_memb domain-containing protein</fullName>
    </submittedName>
</protein>